<dbReference type="EMBL" id="KB916573">
    <property type="protein sequence ID" value="EOD45564.1"/>
    <property type="molecule type" value="Genomic_DNA"/>
</dbReference>
<dbReference type="AlphaFoldDB" id="R1GHY8"/>
<sequence length="129" mass="14080">MAQPATSQDQSGASSQASDRPSWKTEAIRRGNLRITGPSPADLPLVDEPIEEDKPLSPKRFTDSHTLDLQQQDTPSPSRRRLLHKASLDIGHRMGVASVLPGHKRTSTEVQETIMQSNFSAEPATSVVL</sequence>
<evidence type="ECO:0000313" key="2">
    <source>
        <dbReference type="EMBL" id="EOD45564.1"/>
    </source>
</evidence>
<dbReference type="OrthoDB" id="5428925at2759"/>
<evidence type="ECO:0000256" key="1">
    <source>
        <dbReference type="SAM" id="MobiDB-lite"/>
    </source>
</evidence>
<reference evidence="3" key="1">
    <citation type="journal article" date="2013" name="Genome Announc.">
        <title>Draft genome sequence of Neofusicoccum parvum isolate UCR-NP2, a fungal vascular pathogen associated with grapevine cankers.</title>
        <authorList>
            <person name="Blanco-Ulate B."/>
            <person name="Rolshausen P."/>
            <person name="Cantu D."/>
        </authorList>
    </citation>
    <scope>NUCLEOTIDE SEQUENCE [LARGE SCALE GENOMIC DNA]</scope>
    <source>
        <strain evidence="3">UCR-NP2</strain>
    </source>
</reference>
<name>R1GHY8_BOTPV</name>
<feature type="region of interest" description="Disordered" evidence="1">
    <location>
        <begin position="1"/>
        <end position="79"/>
    </location>
</feature>
<gene>
    <name evidence="2" type="ORF">UCRNP2_7700</name>
</gene>
<protein>
    <submittedName>
        <fullName evidence="2">Uncharacterized protein</fullName>
    </submittedName>
</protein>
<dbReference type="KEGG" id="npa:UCRNP2_7700"/>
<feature type="compositionally biased region" description="Polar residues" evidence="1">
    <location>
        <begin position="67"/>
        <end position="77"/>
    </location>
</feature>
<evidence type="ECO:0000313" key="3">
    <source>
        <dbReference type="Proteomes" id="UP000013521"/>
    </source>
</evidence>
<proteinExistence type="predicted"/>
<dbReference type="Proteomes" id="UP000013521">
    <property type="component" value="Unassembled WGS sequence"/>
</dbReference>
<feature type="compositionally biased region" description="Low complexity" evidence="1">
    <location>
        <begin position="7"/>
        <end position="19"/>
    </location>
</feature>
<dbReference type="HOGENOM" id="CLU_1948527_0_0_1"/>
<organism evidence="2 3">
    <name type="scientific">Botryosphaeria parva (strain UCR-NP2)</name>
    <name type="common">Grapevine canker fungus</name>
    <name type="synonym">Neofusicoccum parvum</name>
    <dbReference type="NCBI Taxonomy" id="1287680"/>
    <lineage>
        <taxon>Eukaryota</taxon>
        <taxon>Fungi</taxon>
        <taxon>Dikarya</taxon>
        <taxon>Ascomycota</taxon>
        <taxon>Pezizomycotina</taxon>
        <taxon>Dothideomycetes</taxon>
        <taxon>Dothideomycetes incertae sedis</taxon>
        <taxon>Botryosphaeriales</taxon>
        <taxon>Botryosphaeriaceae</taxon>
        <taxon>Neofusicoccum</taxon>
    </lineage>
</organism>
<accession>R1GHY8</accession>
<feature type="compositionally biased region" description="Basic and acidic residues" evidence="1">
    <location>
        <begin position="52"/>
        <end position="66"/>
    </location>
</feature>